<dbReference type="InterPro" id="IPR027417">
    <property type="entry name" value="P-loop_NTPase"/>
</dbReference>
<dbReference type="Gene3D" id="3.40.50.300">
    <property type="entry name" value="P-loop containing nucleotide triphosphate hydrolases"/>
    <property type="match status" value="1"/>
</dbReference>
<dbReference type="InterPro" id="IPR010766">
    <property type="entry name" value="DRTGG"/>
</dbReference>
<dbReference type="EMBL" id="CP001287">
    <property type="protein sequence ID" value="ACK67107.1"/>
    <property type="molecule type" value="Genomic_DNA"/>
</dbReference>
<dbReference type="eggNOG" id="COG0857">
    <property type="taxonomic scope" value="Bacteria"/>
</dbReference>
<dbReference type="RefSeq" id="WP_012596368.1">
    <property type="nucleotide sequence ID" value="NC_011726.1"/>
</dbReference>
<dbReference type="AlphaFoldDB" id="B7JXB9"/>
<accession>B7JXB9</accession>
<evidence type="ECO:0000313" key="2">
    <source>
        <dbReference type="EMBL" id="ACK67107.1"/>
    </source>
</evidence>
<dbReference type="InterPro" id="IPR050500">
    <property type="entry name" value="Phos_Acetyltrans/Butyryltrans"/>
</dbReference>
<dbReference type="OrthoDB" id="9769095at2"/>
<dbReference type="InterPro" id="IPR028979">
    <property type="entry name" value="Ser_kin/Pase_Hpr-like_N_sf"/>
</dbReference>
<dbReference type="PANTHER" id="PTHR43356:SF2">
    <property type="entry name" value="PHOSPHATE ACETYLTRANSFERASE"/>
    <property type="match status" value="1"/>
</dbReference>
<dbReference type="KEGG" id="cyp:PCC8801_3126"/>
<evidence type="ECO:0000259" key="1">
    <source>
        <dbReference type="Pfam" id="PF07085"/>
    </source>
</evidence>
<sequence length="355" mass="39365">MASSTKYVLIGSIEAYSGKSGTIIALAHQLQQKGLSCAYGKPVGTCRENNQTPDEEEADVKFIKNTLNFTDNQVRSPLLILDRELVEKRLSGHNTTDYVQLLRQSYEKIIADVVILEGAGTLEEGSLFQLSGMDIAQTLNASILLIVRYGSLLGVDSLLEAKKQLGDRLMGVLINDIPVEELDSCQTLIKPYLESQGIEVFGLLPSSSLLRSVSVREIAQQLKADVLCRSDRLDLMVESLTIGAMNVNSALEYFRQGQYKAVVTGGDRTDLQLAALETSTSCLILTGHMKPQPLIISRAEDLEVPILSVNLDTLKTVEIVDRTFGTVRLQEQIKIDCLEQLMTEYFEFERFIQKL</sequence>
<dbReference type="PANTHER" id="PTHR43356">
    <property type="entry name" value="PHOSPHATE ACETYLTRANSFERASE"/>
    <property type="match status" value="1"/>
</dbReference>
<evidence type="ECO:0000313" key="3">
    <source>
        <dbReference type="Proteomes" id="UP000008204"/>
    </source>
</evidence>
<name>B7JXB9_RIPO1</name>
<dbReference type="Pfam" id="PF13500">
    <property type="entry name" value="AAA_26"/>
    <property type="match status" value="1"/>
</dbReference>
<dbReference type="HOGENOM" id="CLU_040984_0_0_3"/>
<dbReference type="SUPFAM" id="SSF52540">
    <property type="entry name" value="P-loop containing nucleoside triphosphate hydrolases"/>
    <property type="match status" value="1"/>
</dbReference>
<keyword evidence="3" id="KW-1185">Reference proteome</keyword>
<dbReference type="Pfam" id="PF07085">
    <property type="entry name" value="DRTGG"/>
    <property type="match status" value="1"/>
</dbReference>
<dbReference type="Gene3D" id="3.40.1390.20">
    <property type="entry name" value="HprK N-terminal domain-like"/>
    <property type="match status" value="1"/>
</dbReference>
<dbReference type="STRING" id="41431.PCC8801_3126"/>
<protein>
    <submittedName>
        <fullName evidence="2">DRTGG domain protein</fullName>
    </submittedName>
</protein>
<feature type="domain" description="DRTGG" evidence="1">
    <location>
        <begin position="217"/>
        <end position="322"/>
    </location>
</feature>
<organism evidence="2 3">
    <name type="scientific">Rippkaea orientalis (strain PCC 8801 / RF-1)</name>
    <name type="common">Cyanothece sp. (strain PCC 8801)</name>
    <dbReference type="NCBI Taxonomy" id="41431"/>
    <lineage>
        <taxon>Bacteria</taxon>
        <taxon>Bacillati</taxon>
        <taxon>Cyanobacteriota</taxon>
        <taxon>Cyanophyceae</taxon>
        <taxon>Oscillatoriophycideae</taxon>
        <taxon>Chroococcales</taxon>
        <taxon>Aphanothecaceae</taxon>
        <taxon>Rippkaea</taxon>
        <taxon>Rippkaea orientalis</taxon>
    </lineage>
</organism>
<reference evidence="3" key="1">
    <citation type="journal article" date="2011" name="MBio">
        <title>Novel metabolic attributes of the genus Cyanothece, comprising a group of unicellular nitrogen-fixing Cyanobacteria.</title>
        <authorList>
            <person name="Bandyopadhyay A."/>
            <person name="Elvitigala T."/>
            <person name="Welsh E."/>
            <person name="Stockel J."/>
            <person name="Liberton M."/>
            <person name="Min H."/>
            <person name="Sherman L.A."/>
            <person name="Pakrasi H.B."/>
        </authorList>
    </citation>
    <scope>NUCLEOTIDE SEQUENCE [LARGE SCALE GENOMIC DNA]</scope>
    <source>
        <strain evidence="3">PCC 8801</strain>
    </source>
</reference>
<dbReference type="SUPFAM" id="SSF75138">
    <property type="entry name" value="HprK N-terminal domain-like"/>
    <property type="match status" value="1"/>
</dbReference>
<proteinExistence type="predicted"/>
<gene>
    <name evidence="2" type="ordered locus">PCC8801_3126</name>
</gene>
<dbReference type="Proteomes" id="UP000008204">
    <property type="component" value="Chromosome"/>
</dbReference>